<dbReference type="EMBL" id="UINC01178819">
    <property type="protein sequence ID" value="SVD87181.1"/>
    <property type="molecule type" value="Genomic_DNA"/>
</dbReference>
<keyword evidence="1" id="KW-1133">Transmembrane helix</keyword>
<organism evidence="2">
    <name type="scientific">marine metagenome</name>
    <dbReference type="NCBI Taxonomy" id="408172"/>
    <lineage>
        <taxon>unclassified sequences</taxon>
        <taxon>metagenomes</taxon>
        <taxon>ecological metagenomes</taxon>
    </lineage>
</organism>
<proteinExistence type="predicted"/>
<dbReference type="AlphaFoldDB" id="A0A382YVN6"/>
<accession>A0A382YVN6</accession>
<keyword evidence="1" id="KW-0472">Membrane</keyword>
<sequence>CSDGGMSSIPEMFKIPTVNVNWTLPLSISTWVLNGLFIFKKFYLKSENRFMTFSEIMNLELGGVDTNDILSKLNLELLENTPKEINAVTIEMDERLNGTWETTTEDDELQERFWAIFGPNKLKSPDLRIGTEYLRQNKDLML</sequence>
<evidence type="ECO:0000256" key="1">
    <source>
        <dbReference type="SAM" id="Phobius"/>
    </source>
</evidence>
<dbReference type="NCBIfam" id="TIGR04372">
    <property type="entry name" value="glycosyl_04372"/>
    <property type="match status" value="1"/>
</dbReference>
<name>A0A382YVN6_9ZZZZ</name>
<dbReference type="InterPro" id="IPR030808">
    <property type="entry name" value="Glycosyl_04372"/>
</dbReference>
<feature type="transmembrane region" description="Helical" evidence="1">
    <location>
        <begin position="20"/>
        <end position="39"/>
    </location>
</feature>
<evidence type="ECO:0000313" key="2">
    <source>
        <dbReference type="EMBL" id="SVD87181.1"/>
    </source>
</evidence>
<protein>
    <submittedName>
        <fullName evidence="2">Uncharacterized protein</fullName>
    </submittedName>
</protein>
<reference evidence="2" key="1">
    <citation type="submission" date="2018-05" db="EMBL/GenBank/DDBJ databases">
        <authorList>
            <person name="Lanie J.A."/>
            <person name="Ng W.-L."/>
            <person name="Kazmierczak K.M."/>
            <person name="Andrzejewski T.M."/>
            <person name="Davidsen T.M."/>
            <person name="Wayne K.J."/>
            <person name="Tettelin H."/>
            <person name="Glass J.I."/>
            <person name="Rusch D."/>
            <person name="Podicherti R."/>
            <person name="Tsui H.-C.T."/>
            <person name="Winkler M.E."/>
        </authorList>
    </citation>
    <scope>NUCLEOTIDE SEQUENCE</scope>
</reference>
<keyword evidence="1" id="KW-0812">Transmembrane</keyword>
<gene>
    <name evidence="2" type="ORF">METZ01_LOCUS440035</name>
</gene>
<feature type="non-terminal residue" evidence="2">
    <location>
        <position position="1"/>
    </location>
</feature>